<name>A0A660SAV2_UNCT6</name>
<evidence type="ECO:0000256" key="2">
    <source>
        <dbReference type="ARBA" id="ARBA00022516"/>
    </source>
</evidence>
<dbReference type="HAMAP" id="MF_01043">
    <property type="entry name" value="PlsY"/>
    <property type="match status" value="1"/>
</dbReference>
<evidence type="ECO:0000256" key="7">
    <source>
        <dbReference type="ARBA" id="ARBA00023136"/>
    </source>
</evidence>
<comment type="caution">
    <text evidence="11">The sequence shown here is derived from an EMBL/GenBank/DDBJ whole genome shotgun (WGS) entry which is preliminary data.</text>
</comment>
<dbReference type="NCBIfam" id="TIGR00023">
    <property type="entry name" value="glycerol-3-phosphate 1-O-acyltransferase PlsY"/>
    <property type="match status" value="1"/>
</dbReference>
<dbReference type="PANTHER" id="PTHR30309:SF0">
    <property type="entry name" value="GLYCEROL-3-PHOSPHATE ACYLTRANSFERASE-RELATED"/>
    <property type="match status" value="1"/>
</dbReference>
<comment type="pathway">
    <text evidence="10">Lipid metabolism; phospholipid metabolism.</text>
</comment>
<dbReference type="EMBL" id="QNBC01000028">
    <property type="protein sequence ID" value="RKX66983.1"/>
    <property type="molecule type" value="Genomic_DNA"/>
</dbReference>
<dbReference type="GO" id="GO:0005886">
    <property type="term" value="C:plasma membrane"/>
    <property type="evidence" value="ECO:0007669"/>
    <property type="project" value="UniProtKB-SubCell"/>
</dbReference>
<evidence type="ECO:0000256" key="1">
    <source>
        <dbReference type="ARBA" id="ARBA00022475"/>
    </source>
</evidence>
<dbReference type="SMART" id="SM01207">
    <property type="entry name" value="G3P_acyltransf"/>
    <property type="match status" value="1"/>
</dbReference>
<evidence type="ECO:0000313" key="11">
    <source>
        <dbReference type="EMBL" id="RKX66983.1"/>
    </source>
</evidence>
<evidence type="ECO:0000256" key="3">
    <source>
        <dbReference type="ARBA" id="ARBA00022679"/>
    </source>
</evidence>
<keyword evidence="1 10" id="KW-1003">Cell membrane</keyword>
<feature type="transmembrane region" description="Helical" evidence="10">
    <location>
        <begin position="112"/>
        <end position="133"/>
    </location>
</feature>
<feature type="transmembrane region" description="Helical" evidence="10">
    <location>
        <begin position="170"/>
        <end position="188"/>
    </location>
</feature>
<dbReference type="AlphaFoldDB" id="A0A660SAV2"/>
<comment type="similarity">
    <text evidence="10">Belongs to the PlsY family.</text>
</comment>
<accession>A0A660SAV2</accession>
<dbReference type="UniPathway" id="UPA00085"/>
<comment type="subunit">
    <text evidence="10">Probably interacts with PlsX.</text>
</comment>
<keyword evidence="11" id="KW-0012">Acyltransferase</keyword>
<evidence type="ECO:0000256" key="5">
    <source>
        <dbReference type="ARBA" id="ARBA00022989"/>
    </source>
</evidence>
<evidence type="ECO:0000313" key="12">
    <source>
        <dbReference type="Proteomes" id="UP000282321"/>
    </source>
</evidence>
<comment type="catalytic activity">
    <reaction evidence="10">
        <text>an acyl phosphate + sn-glycerol 3-phosphate = a 1-acyl-sn-glycero-3-phosphate + phosphate</text>
        <dbReference type="Rhea" id="RHEA:34075"/>
        <dbReference type="ChEBI" id="CHEBI:43474"/>
        <dbReference type="ChEBI" id="CHEBI:57597"/>
        <dbReference type="ChEBI" id="CHEBI:57970"/>
        <dbReference type="ChEBI" id="CHEBI:59918"/>
        <dbReference type="EC" id="2.3.1.275"/>
    </reaction>
</comment>
<protein>
    <recommendedName>
        <fullName evidence="10">Glycerol-3-phosphate acyltransferase</fullName>
    </recommendedName>
    <alternativeName>
        <fullName evidence="10">Acyl-PO4 G3P acyltransferase</fullName>
    </alternativeName>
    <alternativeName>
        <fullName evidence="10">Acyl-phosphate--glycerol-3-phosphate acyltransferase</fullName>
    </alternativeName>
    <alternativeName>
        <fullName evidence="10">G3P acyltransferase</fullName>
        <shortName evidence="10">GPAT</shortName>
        <ecNumber evidence="10">2.3.1.275</ecNumber>
    </alternativeName>
    <alternativeName>
        <fullName evidence="10">Lysophosphatidic acid synthase</fullName>
        <shortName evidence="10">LPA synthase</shortName>
    </alternativeName>
</protein>
<keyword evidence="9 10" id="KW-1208">Phospholipid metabolism</keyword>
<feature type="transmembrane region" description="Helical" evidence="10">
    <location>
        <begin position="6"/>
        <end position="26"/>
    </location>
</feature>
<feature type="transmembrane region" description="Helical" evidence="10">
    <location>
        <begin position="56"/>
        <end position="74"/>
    </location>
</feature>
<dbReference type="Pfam" id="PF02660">
    <property type="entry name" value="G3P_acyltransf"/>
    <property type="match status" value="1"/>
</dbReference>
<dbReference type="PANTHER" id="PTHR30309">
    <property type="entry name" value="INNER MEMBRANE PROTEIN YGIH"/>
    <property type="match status" value="1"/>
</dbReference>
<keyword evidence="6 10" id="KW-0443">Lipid metabolism</keyword>
<evidence type="ECO:0000256" key="10">
    <source>
        <dbReference type="HAMAP-Rule" id="MF_01043"/>
    </source>
</evidence>
<keyword evidence="3 10" id="KW-0808">Transferase</keyword>
<keyword evidence="4 10" id="KW-0812">Transmembrane</keyword>
<evidence type="ECO:0000256" key="9">
    <source>
        <dbReference type="ARBA" id="ARBA00023264"/>
    </source>
</evidence>
<organism evidence="11 12">
    <name type="scientific">candidate division TA06 bacterium</name>
    <dbReference type="NCBI Taxonomy" id="2250710"/>
    <lineage>
        <taxon>Bacteria</taxon>
        <taxon>Bacteria division TA06</taxon>
    </lineage>
</organism>
<keyword evidence="7 10" id="KW-0472">Membrane</keyword>
<proteinExistence type="inferred from homology"/>
<dbReference type="InterPro" id="IPR003811">
    <property type="entry name" value="G3P_acylTferase_PlsY"/>
</dbReference>
<keyword evidence="8 10" id="KW-0594">Phospholipid biosynthesis</keyword>
<feature type="transmembrane region" description="Helical" evidence="10">
    <location>
        <begin position="80"/>
        <end position="100"/>
    </location>
</feature>
<dbReference type="GO" id="GO:0043772">
    <property type="term" value="F:acyl-phosphate glycerol-3-phosphate acyltransferase activity"/>
    <property type="evidence" value="ECO:0007669"/>
    <property type="project" value="UniProtKB-UniRule"/>
</dbReference>
<comment type="function">
    <text evidence="10">Catalyzes the transfer of an acyl group from acyl-phosphate (acyl-PO(4)) to glycerol-3-phosphate (G3P) to form lysophosphatidic acid (LPA). This enzyme utilizes acyl-phosphate as fatty acyl donor, but not acyl-CoA or acyl-ACP.</text>
</comment>
<dbReference type="GO" id="GO:0008654">
    <property type="term" value="P:phospholipid biosynthetic process"/>
    <property type="evidence" value="ECO:0007669"/>
    <property type="project" value="UniProtKB-UniRule"/>
</dbReference>
<sequence length="207" mass="23341">MNLIMILIFVLISFLIGGIPFGYLYVKFRYKKDIRTMGSGNIGSTNVYRNFGKRDGAIVFIFDFLKGFLIVLISRFYYDISISMFFGIAAILGHVFSIYLKFKGGKGVATTLGVFIAIAPFISFLSIIVWLIITKFTKYVSLASMIAIGSFPIFIFISQYLGSNRLLNEYNTTVFLTSAVIFLLVLFSHRTNIQRLIKGIEHKIGGK</sequence>
<comment type="subcellular location">
    <subcellularLocation>
        <location evidence="10">Cell membrane</location>
        <topology evidence="10">Multi-pass membrane protein</topology>
    </subcellularLocation>
</comment>
<evidence type="ECO:0000256" key="6">
    <source>
        <dbReference type="ARBA" id="ARBA00023098"/>
    </source>
</evidence>
<evidence type="ECO:0000256" key="8">
    <source>
        <dbReference type="ARBA" id="ARBA00023209"/>
    </source>
</evidence>
<evidence type="ECO:0000256" key="4">
    <source>
        <dbReference type="ARBA" id="ARBA00022692"/>
    </source>
</evidence>
<gene>
    <name evidence="10 11" type="primary">plsY</name>
    <name evidence="11" type="ORF">DRP44_03025</name>
</gene>
<reference evidence="11 12" key="1">
    <citation type="submission" date="2018-06" db="EMBL/GenBank/DDBJ databases">
        <title>Extensive metabolic versatility and redundancy in microbially diverse, dynamic hydrothermal sediments.</title>
        <authorList>
            <person name="Dombrowski N."/>
            <person name="Teske A."/>
            <person name="Baker B.J."/>
        </authorList>
    </citation>
    <scope>NUCLEOTIDE SEQUENCE [LARGE SCALE GENOMIC DNA]</scope>
    <source>
        <strain evidence="11">B35_G9</strain>
    </source>
</reference>
<dbReference type="EC" id="2.3.1.275" evidence="10"/>
<feature type="transmembrane region" description="Helical" evidence="10">
    <location>
        <begin position="139"/>
        <end position="158"/>
    </location>
</feature>
<dbReference type="Proteomes" id="UP000282321">
    <property type="component" value="Unassembled WGS sequence"/>
</dbReference>
<keyword evidence="5 10" id="KW-1133">Transmembrane helix</keyword>
<keyword evidence="2 10" id="KW-0444">Lipid biosynthesis</keyword>